<gene>
    <name evidence="2" type="ORF">RND81_01G138200</name>
</gene>
<keyword evidence="3" id="KW-1185">Reference proteome</keyword>
<dbReference type="InterPro" id="IPR040361">
    <property type="entry name" value="TPD1"/>
</dbReference>
<dbReference type="PANTHER" id="PTHR33184">
    <property type="entry name" value="PROTEIN TAPETUM DETERMINANT 1-LIKE-RELATED"/>
    <property type="match status" value="1"/>
</dbReference>
<organism evidence="2 3">
    <name type="scientific">Saponaria officinalis</name>
    <name type="common">Common soapwort</name>
    <name type="synonym">Lychnis saponaria</name>
    <dbReference type="NCBI Taxonomy" id="3572"/>
    <lineage>
        <taxon>Eukaryota</taxon>
        <taxon>Viridiplantae</taxon>
        <taxon>Streptophyta</taxon>
        <taxon>Embryophyta</taxon>
        <taxon>Tracheophyta</taxon>
        <taxon>Spermatophyta</taxon>
        <taxon>Magnoliopsida</taxon>
        <taxon>eudicotyledons</taxon>
        <taxon>Gunneridae</taxon>
        <taxon>Pentapetalae</taxon>
        <taxon>Caryophyllales</taxon>
        <taxon>Caryophyllaceae</taxon>
        <taxon>Caryophylleae</taxon>
        <taxon>Saponaria</taxon>
    </lineage>
</organism>
<accession>A0AAW1NGZ8</accession>
<dbReference type="GO" id="GO:0001709">
    <property type="term" value="P:cell fate determination"/>
    <property type="evidence" value="ECO:0007669"/>
    <property type="project" value="TreeGrafter"/>
</dbReference>
<dbReference type="AlphaFoldDB" id="A0AAW1NGZ8"/>
<sequence>METFKGDSKWVCGLEKNDEKIQQKITDRSCSNEDIIIIQGASSPLPSGIPTYTVEIMNACLSGCSIYNIHVRCGWFSSAMLIDPNVFRRLCYDDCLVNDGNPLATGETLSFQYANSF</sequence>
<evidence type="ECO:0000256" key="1">
    <source>
        <dbReference type="ARBA" id="ARBA00022729"/>
    </source>
</evidence>
<protein>
    <submittedName>
        <fullName evidence="2">Uncharacterized protein</fullName>
    </submittedName>
</protein>
<reference evidence="2" key="1">
    <citation type="submission" date="2024-03" db="EMBL/GenBank/DDBJ databases">
        <title>WGS assembly of Saponaria officinalis var. Norfolk2.</title>
        <authorList>
            <person name="Jenkins J."/>
            <person name="Shu S."/>
            <person name="Grimwood J."/>
            <person name="Barry K."/>
            <person name="Goodstein D."/>
            <person name="Schmutz J."/>
            <person name="Leebens-Mack J."/>
            <person name="Osbourn A."/>
        </authorList>
    </citation>
    <scope>NUCLEOTIDE SEQUENCE [LARGE SCALE GENOMIC DNA]</scope>
    <source>
        <strain evidence="2">JIC</strain>
    </source>
</reference>
<proteinExistence type="predicted"/>
<dbReference type="Proteomes" id="UP001443914">
    <property type="component" value="Unassembled WGS sequence"/>
</dbReference>
<dbReference type="Pfam" id="PF24068">
    <property type="entry name" value="TPD1_C"/>
    <property type="match status" value="1"/>
</dbReference>
<name>A0AAW1NGZ8_SAPOF</name>
<dbReference type="EMBL" id="JBDFQZ010000001">
    <property type="protein sequence ID" value="KAK9757079.1"/>
    <property type="molecule type" value="Genomic_DNA"/>
</dbReference>
<evidence type="ECO:0000313" key="3">
    <source>
        <dbReference type="Proteomes" id="UP001443914"/>
    </source>
</evidence>
<evidence type="ECO:0000313" key="2">
    <source>
        <dbReference type="EMBL" id="KAK9757079.1"/>
    </source>
</evidence>
<keyword evidence="1" id="KW-0732">Signal</keyword>
<dbReference type="PANTHER" id="PTHR33184:SF61">
    <property type="entry name" value="TPD1 PROTEIN HOMOLOG 1"/>
    <property type="match status" value="1"/>
</dbReference>
<comment type="caution">
    <text evidence="2">The sequence shown here is derived from an EMBL/GenBank/DDBJ whole genome shotgun (WGS) entry which is preliminary data.</text>
</comment>